<evidence type="ECO:0000256" key="2">
    <source>
        <dbReference type="ARBA" id="ARBA00022630"/>
    </source>
</evidence>
<dbReference type="GO" id="GO:0050661">
    <property type="term" value="F:NADP binding"/>
    <property type="evidence" value="ECO:0007669"/>
    <property type="project" value="InterPro"/>
</dbReference>
<dbReference type="GO" id="GO:0004499">
    <property type="term" value="F:N,N-dimethylaniline monooxygenase activity"/>
    <property type="evidence" value="ECO:0007669"/>
    <property type="project" value="InterPro"/>
</dbReference>
<dbReference type="Pfam" id="PF00743">
    <property type="entry name" value="FMO-like"/>
    <property type="match status" value="3"/>
</dbReference>
<dbReference type="InterPro" id="IPR050346">
    <property type="entry name" value="FMO-like"/>
</dbReference>
<evidence type="ECO:0000256" key="3">
    <source>
        <dbReference type="ARBA" id="ARBA00022827"/>
    </source>
</evidence>
<proteinExistence type="inferred from homology"/>
<name>A0A0M8PDA8_9EURO</name>
<accession>A0A0M8PDA8</accession>
<dbReference type="InterPro" id="IPR020946">
    <property type="entry name" value="Flavin_mOase-like"/>
</dbReference>
<dbReference type="PRINTS" id="PR00370">
    <property type="entry name" value="FMOXYGENASE"/>
</dbReference>
<sequence>MAPRYQSVAVIGAGPSGISTVKALQEEKIFQTIRLFERRGHIGGIWQYDEVPDLFPSQDSSSEQDHGIPSRLPLLKSPSPEDVTSRTGIYDGLDSNVGAKVMAFTHTPFPEINSASSTRHLGQSNPTRPFRVVRKYLEDIFQNYLHLASLNTTVEKVEKRDGQWTLVLRQSGHGDGNTPKDYWWEEQFHAVIVASGHYSVPYVPFVPGLDAAFARYPTAFDHSKAFRQADDYVDKRVVIVGGSVSSADLVADLHAIVKGPLELSQRGKNEALQSAWDLPNVNARPTIKEIQATEKGINAVFSDNSLLEGVDKIIFATGYKLSYPFIVPNPVTPNNRVAGFYQHIFKIGDPSLALVGQVRAAISFRVYEYQAVAVARYFAGRNATSLPTPQEQDLWEVQRLKYKGHAALFHEIKPDFKEYFGFLTDLAGPPAPGTDAYSLPPWEDRWAEQGFEILQRKDKYWKSLRRAVDGLGAVTAKLCVNLAYSRRNLPRCLRCLAAIHLRSEPNGLDVIPVVCKWRVPRFITNIQAQMRS</sequence>
<dbReference type="GO" id="GO:0050660">
    <property type="term" value="F:flavin adenine dinucleotide binding"/>
    <property type="evidence" value="ECO:0007669"/>
    <property type="project" value="InterPro"/>
</dbReference>
<protein>
    <recommendedName>
        <fullName evidence="9">FAD/NAD(P)-binding domain-containing protein</fullName>
    </recommendedName>
</protein>
<feature type="region of interest" description="Disordered" evidence="6">
    <location>
        <begin position="56"/>
        <end position="83"/>
    </location>
</feature>
<reference evidence="7 8" key="1">
    <citation type="submission" date="2015-08" db="EMBL/GenBank/DDBJ databases">
        <title>Genome sequencing of Penicillium nordicum.</title>
        <authorList>
            <person name="Nguyen H.D."/>
            <person name="Seifert K.A."/>
        </authorList>
    </citation>
    <scope>NUCLEOTIDE SEQUENCE [LARGE SCALE GENOMIC DNA]</scope>
    <source>
        <strain evidence="7 8">DAOMC 185683</strain>
    </source>
</reference>
<gene>
    <name evidence="7" type="ORF">ACN38_g2764</name>
</gene>
<evidence type="ECO:0000313" key="7">
    <source>
        <dbReference type="EMBL" id="KOS46274.1"/>
    </source>
</evidence>
<evidence type="ECO:0000256" key="6">
    <source>
        <dbReference type="SAM" id="MobiDB-lite"/>
    </source>
</evidence>
<organism evidence="7 8">
    <name type="scientific">Penicillium nordicum</name>
    <dbReference type="NCBI Taxonomy" id="229535"/>
    <lineage>
        <taxon>Eukaryota</taxon>
        <taxon>Fungi</taxon>
        <taxon>Dikarya</taxon>
        <taxon>Ascomycota</taxon>
        <taxon>Pezizomycotina</taxon>
        <taxon>Eurotiomycetes</taxon>
        <taxon>Eurotiomycetidae</taxon>
        <taxon>Eurotiales</taxon>
        <taxon>Aspergillaceae</taxon>
        <taxon>Penicillium</taxon>
    </lineage>
</organism>
<feature type="compositionally biased region" description="Low complexity" evidence="6">
    <location>
        <begin position="69"/>
        <end position="80"/>
    </location>
</feature>
<evidence type="ECO:0000256" key="1">
    <source>
        <dbReference type="ARBA" id="ARBA00009183"/>
    </source>
</evidence>
<evidence type="ECO:0008006" key="9">
    <source>
        <dbReference type="Google" id="ProtNLM"/>
    </source>
</evidence>
<dbReference type="InterPro" id="IPR036188">
    <property type="entry name" value="FAD/NAD-bd_sf"/>
</dbReference>
<keyword evidence="3" id="KW-0274">FAD</keyword>
<comment type="caution">
    <text evidence="7">The sequence shown here is derived from an EMBL/GenBank/DDBJ whole genome shotgun (WGS) entry which is preliminary data.</text>
</comment>
<dbReference type="STRING" id="229535.A0A0M8PDA8"/>
<dbReference type="OrthoDB" id="66881at2759"/>
<comment type="similarity">
    <text evidence="1">Belongs to the FMO family.</text>
</comment>
<evidence type="ECO:0000256" key="5">
    <source>
        <dbReference type="ARBA" id="ARBA00023002"/>
    </source>
</evidence>
<dbReference type="InterPro" id="IPR000960">
    <property type="entry name" value="Flavin_mOase"/>
</dbReference>
<keyword evidence="4" id="KW-0521">NADP</keyword>
<keyword evidence="2" id="KW-0285">Flavoprotein</keyword>
<evidence type="ECO:0000313" key="8">
    <source>
        <dbReference type="Proteomes" id="UP000037696"/>
    </source>
</evidence>
<dbReference type="EMBL" id="LHQQ01000031">
    <property type="protein sequence ID" value="KOS46274.1"/>
    <property type="molecule type" value="Genomic_DNA"/>
</dbReference>
<keyword evidence="5" id="KW-0560">Oxidoreductase</keyword>
<dbReference type="Proteomes" id="UP000037696">
    <property type="component" value="Unassembled WGS sequence"/>
</dbReference>
<dbReference type="Gene3D" id="3.50.50.60">
    <property type="entry name" value="FAD/NAD(P)-binding domain"/>
    <property type="match status" value="2"/>
</dbReference>
<evidence type="ECO:0000256" key="4">
    <source>
        <dbReference type="ARBA" id="ARBA00022857"/>
    </source>
</evidence>
<dbReference type="AlphaFoldDB" id="A0A0M8PDA8"/>
<keyword evidence="8" id="KW-1185">Reference proteome</keyword>
<dbReference type="PANTHER" id="PTHR23023">
    <property type="entry name" value="DIMETHYLANILINE MONOOXYGENASE"/>
    <property type="match status" value="1"/>
</dbReference>
<dbReference type="SUPFAM" id="SSF51905">
    <property type="entry name" value="FAD/NAD(P)-binding domain"/>
    <property type="match status" value="2"/>
</dbReference>